<dbReference type="GO" id="GO:0002100">
    <property type="term" value="P:tRNA wobble adenosine to inosine editing"/>
    <property type="evidence" value="ECO:0007669"/>
    <property type="project" value="UniProtKB-UniRule"/>
</dbReference>
<proteinExistence type="inferred from homology"/>
<dbReference type="Gene3D" id="3.40.140.10">
    <property type="entry name" value="Cytidine Deaminase, domain 2"/>
    <property type="match status" value="1"/>
</dbReference>
<dbReference type="PROSITE" id="PS51747">
    <property type="entry name" value="CYT_DCMP_DEAMINASES_2"/>
    <property type="match status" value="1"/>
</dbReference>
<comment type="caution">
    <text evidence="10">The sequence shown here is derived from an EMBL/GenBank/DDBJ whole genome shotgun (WGS) entry which is preliminary data.</text>
</comment>
<dbReference type="InterPro" id="IPR028883">
    <property type="entry name" value="tRNA_aden_deaminase"/>
</dbReference>
<comment type="function">
    <text evidence="8">Catalyzes the deamination of adenosine to inosine at the wobble position 34 of tRNA(Arg2).</text>
</comment>
<comment type="cofactor">
    <cofactor evidence="8">
        <name>Zn(2+)</name>
        <dbReference type="ChEBI" id="CHEBI:29105"/>
    </cofactor>
    <text evidence="8">Binds 1 zinc ion per subunit.</text>
</comment>
<dbReference type="InterPro" id="IPR016192">
    <property type="entry name" value="APOBEC/CMP_deaminase_Zn-bd"/>
</dbReference>
<evidence type="ECO:0000256" key="4">
    <source>
        <dbReference type="ARBA" id="ARBA00022723"/>
    </source>
</evidence>
<dbReference type="Proteomes" id="UP000885792">
    <property type="component" value="Unassembled WGS sequence"/>
</dbReference>
<dbReference type="GO" id="GO:0008270">
    <property type="term" value="F:zinc ion binding"/>
    <property type="evidence" value="ECO:0007669"/>
    <property type="project" value="UniProtKB-UniRule"/>
</dbReference>
<evidence type="ECO:0000259" key="9">
    <source>
        <dbReference type="PROSITE" id="PS51747"/>
    </source>
</evidence>
<evidence type="ECO:0000256" key="8">
    <source>
        <dbReference type="HAMAP-Rule" id="MF_00972"/>
    </source>
</evidence>
<dbReference type="Pfam" id="PF00383">
    <property type="entry name" value="dCMP_cyt_deam_1"/>
    <property type="match status" value="1"/>
</dbReference>
<dbReference type="InterPro" id="IPR016193">
    <property type="entry name" value="Cytidine_deaminase-like"/>
</dbReference>
<dbReference type="PANTHER" id="PTHR11079">
    <property type="entry name" value="CYTOSINE DEAMINASE FAMILY MEMBER"/>
    <property type="match status" value="1"/>
</dbReference>
<feature type="domain" description="CMP/dCMP-type deaminase" evidence="9">
    <location>
        <begin position="1"/>
        <end position="127"/>
    </location>
</feature>
<evidence type="ECO:0000256" key="2">
    <source>
        <dbReference type="ARBA" id="ARBA00011738"/>
    </source>
</evidence>
<dbReference type="EMBL" id="DRNB01000018">
    <property type="protein sequence ID" value="HHJ63404.1"/>
    <property type="molecule type" value="Genomic_DNA"/>
</dbReference>
<feature type="binding site" evidence="8">
    <location>
        <position position="51"/>
    </location>
    <ligand>
        <name>Zn(2+)</name>
        <dbReference type="ChEBI" id="CHEBI:29105"/>
        <note>catalytic</note>
    </ligand>
</feature>
<comment type="similarity">
    <text evidence="1">Belongs to the cytidine and deoxycytidylate deaminase family. ADAT2 subfamily.</text>
</comment>
<comment type="subunit">
    <text evidence="2 8">Homodimer.</text>
</comment>
<dbReference type="PANTHER" id="PTHR11079:SF202">
    <property type="entry name" value="TRNA-SPECIFIC ADENOSINE DEAMINASE"/>
    <property type="match status" value="1"/>
</dbReference>
<dbReference type="AlphaFoldDB" id="A0A7C5L1Q2"/>
<organism evidence="10">
    <name type="scientific">Aquifex aeolicus</name>
    <dbReference type="NCBI Taxonomy" id="63363"/>
    <lineage>
        <taxon>Bacteria</taxon>
        <taxon>Pseudomonadati</taxon>
        <taxon>Aquificota</taxon>
        <taxon>Aquificia</taxon>
        <taxon>Aquificales</taxon>
        <taxon>Aquificaceae</taxon>
        <taxon>Aquifex</taxon>
    </lineage>
</organism>
<evidence type="ECO:0000256" key="6">
    <source>
        <dbReference type="ARBA" id="ARBA00022833"/>
    </source>
</evidence>
<evidence type="ECO:0000313" key="10">
    <source>
        <dbReference type="EMBL" id="HHJ63404.1"/>
    </source>
</evidence>
<accession>A0A7C5L1Q2</accession>
<evidence type="ECO:0000256" key="7">
    <source>
        <dbReference type="ARBA" id="ARBA00048045"/>
    </source>
</evidence>
<dbReference type="GO" id="GO:0052717">
    <property type="term" value="F:tRNA-specific adenosine-34 deaminase activity"/>
    <property type="evidence" value="ECO:0007669"/>
    <property type="project" value="UniProtKB-UniRule"/>
</dbReference>
<dbReference type="InterPro" id="IPR002125">
    <property type="entry name" value="CMP_dCMP_dom"/>
</dbReference>
<evidence type="ECO:0000256" key="1">
    <source>
        <dbReference type="ARBA" id="ARBA00010669"/>
    </source>
</evidence>
<keyword evidence="5 8" id="KW-0378">Hydrolase</keyword>
<feature type="active site" description="Proton donor" evidence="8">
    <location>
        <position position="53"/>
    </location>
</feature>
<dbReference type="EC" id="3.5.4.33" evidence="8"/>
<sequence>MREFFLKEALKEALKAYELGEVPVGCVVVREGEIVGRGFNRTEGLKDASAHAEIEALREAARHLNSWRLSGCSVYVTLEPCVMCSYALVLFRVKEVVFGALDEKHGGVLSLYSILDDPRLNHRVRWVYQPSPECSKLLKDFFAGRR</sequence>
<keyword evidence="6 8" id="KW-0862">Zinc</keyword>
<dbReference type="PROSITE" id="PS00903">
    <property type="entry name" value="CYT_DCMP_DEAMINASES_1"/>
    <property type="match status" value="1"/>
</dbReference>
<reference evidence="10" key="1">
    <citation type="journal article" date="2020" name="mSystems">
        <title>Genome- and Community-Level Interaction Insights into Carbon Utilization and Element Cycling Functions of Hydrothermarchaeota in Hydrothermal Sediment.</title>
        <authorList>
            <person name="Zhou Z."/>
            <person name="Liu Y."/>
            <person name="Xu W."/>
            <person name="Pan J."/>
            <person name="Luo Z.H."/>
            <person name="Li M."/>
        </authorList>
    </citation>
    <scope>NUCLEOTIDE SEQUENCE [LARGE SCALE GENOMIC DNA]</scope>
    <source>
        <strain evidence="10">HyVt-501</strain>
    </source>
</reference>
<feature type="binding site" evidence="8">
    <location>
        <position position="81"/>
    </location>
    <ligand>
        <name>Zn(2+)</name>
        <dbReference type="ChEBI" id="CHEBI:29105"/>
        <note>catalytic</note>
    </ligand>
</feature>
<keyword evidence="4 8" id="KW-0479">Metal-binding</keyword>
<name>A0A7C5L1Q2_AQUAO</name>
<dbReference type="CDD" id="cd01285">
    <property type="entry name" value="nucleoside_deaminase"/>
    <property type="match status" value="1"/>
</dbReference>
<keyword evidence="3 8" id="KW-0819">tRNA processing</keyword>
<comment type="catalytic activity">
    <reaction evidence="7 8">
        <text>adenosine(34) in tRNA + H2O + H(+) = inosine(34) in tRNA + NH4(+)</text>
        <dbReference type="Rhea" id="RHEA:43168"/>
        <dbReference type="Rhea" id="RHEA-COMP:10373"/>
        <dbReference type="Rhea" id="RHEA-COMP:10374"/>
        <dbReference type="ChEBI" id="CHEBI:15377"/>
        <dbReference type="ChEBI" id="CHEBI:15378"/>
        <dbReference type="ChEBI" id="CHEBI:28938"/>
        <dbReference type="ChEBI" id="CHEBI:74411"/>
        <dbReference type="ChEBI" id="CHEBI:82852"/>
        <dbReference type="EC" id="3.5.4.33"/>
    </reaction>
</comment>
<gene>
    <name evidence="8" type="primary">tadA</name>
    <name evidence="10" type="ORF">ENJ61_00695</name>
</gene>
<evidence type="ECO:0000256" key="5">
    <source>
        <dbReference type="ARBA" id="ARBA00022801"/>
    </source>
</evidence>
<evidence type="ECO:0000256" key="3">
    <source>
        <dbReference type="ARBA" id="ARBA00022694"/>
    </source>
</evidence>
<protein>
    <recommendedName>
        <fullName evidence="8">tRNA-specific adenosine deaminase</fullName>
        <ecNumber evidence="8">3.5.4.33</ecNumber>
    </recommendedName>
</protein>
<feature type="binding site" evidence="8">
    <location>
        <position position="84"/>
    </location>
    <ligand>
        <name>Zn(2+)</name>
        <dbReference type="ChEBI" id="CHEBI:29105"/>
        <note>catalytic</note>
    </ligand>
</feature>
<dbReference type="SUPFAM" id="SSF53927">
    <property type="entry name" value="Cytidine deaminase-like"/>
    <property type="match status" value="1"/>
</dbReference>
<dbReference type="HAMAP" id="MF_00972">
    <property type="entry name" value="tRNA_aden_deaminase"/>
    <property type="match status" value="1"/>
</dbReference>